<evidence type="ECO:0000313" key="2">
    <source>
        <dbReference type="Proteomes" id="UP001210169"/>
    </source>
</evidence>
<name>A0ABY7IX95_STRNI</name>
<proteinExistence type="predicted"/>
<evidence type="ECO:0008006" key="3">
    <source>
        <dbReference type="Google" id="ProtNLM"/>
    </source>
</evidence>
<evidence type="ECO:0000313" key="1">
    <source>
        <dbReference type="EMBL" id="WAU02151.1"/>
    </source>
</evidence>
<gene>
    <name evidence="1" type="ORF">STRNI_000119</name>
</gene>
<dbReference type="RefSeq" id="WP_277410284.1">
    <property type="nucleotide sequence ID" value="NZ_CP114203.1"/>
</dbReference>
<dbReference type="Proteomes" id="UP001210169">
    <property type="component" value="Chromosome"/>
</dbReference>
<protein>
    <recommendedName>
        <fullName evidence="3">Transposase</fullName>
    </recommendedName>
</protein>
<dbReference type="EMBL" id="CP114203">
    <property type="protein sequence ID" value="WAU02151.1"/>
    <property type="molecule type" value="Genomic_DNA"/>
</dbReference>
<accession>A0ABY7IX95</accession>
<keyword evidence="2" id="KW-1185">Reference proteome</keyword>
<organism evidence="1 2">
    <name type="scientific">Streptomyces nigrescens</name>
    <dbReference type="NCBI Taxonomy" id="1920"/>
    <lineage>
        <taxon>Bacteria</taxon>
        <taxon>Bacillati</taxon>
        <taxon>Actinomycetota</taxon>
        <taxon>Actinomycetes</taxon>
        <taxon>Kitasatosporales</taxon>
        <taxon>Streptomycetaceae</taxon>
        <taxon>Streptomyces</taxon>
    </lineage>
</organism>
<dbReference type="GeneID" id="301329337"/>
<sequence length="63" mass="7041">MAKRAWRESGLGAPTDPHSLQERITQLEQHNADLTAELSEREEDLIAARAANRQLMATLNARS</sequence>
<reference evidence="1 2" key="1">
    <citation type="submission" date="2022-12" db="EMBL/GenBank/DDBJ databases">
        <authorList>
            <person name="Ruckert C."/>
            <person name="Busche T."/>
            <person name="Kalinowski J."/>
            <person name="Wittmann C."/>
        </authorList>
    </citation>
    <scope>NUCLEOTIDE SEQUENCE [LARGE SCALE GENOMIC DNA]</scope>
    <source>
        <strain evidence="1 2">DSM 40276</strain>
    </source>
</reference>